<dbReference type="EMBL" id="SZYD01000006">
    <property type="protein sequence ID" value="KAD5962027.1"/>
    <property type="molecule type" value="Genomic_DNA"/>
</dbReference>
<feature type="region of interest" description="Disordered" evidence="3">
    <location>
        <begin position="1"/>
        <end position="34"/>
    </location>
</feature>
<keyword evidence="1" id="KW-0649">Protein kinase inhibitor</keyword>
<dbReference type="Proteomes" id="UP000326396">
    <property type="component" value="Linkage Group LG14"/>
</dbReference>
<evidence type="ECO:0000313" key="4">
    <source>
        <dbReference type="EMBL" id="KAD5962027.1"/>
    </source>
</evidence>
<evidence type="ECO:0000256" key="1">
    <source>
        <dbReference type="ARBA" id="ARBA00023013"/>
    </source>
</evidence>
<name>A0A5N6P8K4_9ASTR</name>
<dbReference type="InterPro" id="IPR040389">
    <property type="entry name" value="SMR"/>
</dbReference>
<evidence type="ECO:0000256" key="2">
    <source>
        <dbReference type="ARBA" id="ARBA00023306"/>
    </source>
</evidence>
<protein>
    <submittedName>
        <fullName evidence="4">Uncharacterized protein</fullName>
    </submittedName>
</protein>
<dbReference type="GO" id="GO:0005634">
    <property type="term" value="C:nucleus"/>
    <property type="evidence" value="ECO:0007669"/>
    <property type="project" value="TreeGrafter"/>
</dbReference>
<comment type="caution">
    <text evidence="4">The sequence shown here is derived from an EMBL/GenBank/DDBJ whole genome shotgun (WGS) entry which is preliminary data.</text>
</comment>
<sequence>MTVGEVDPRRIKPSIDPKHSNTSFLNKPQNHPYKTPFFASNLNPPNQTEIMEVDGGYLSPEEGCRTPKRGGYRGPVKCPAAPKKKKAQLKQKKPPANGYYQSPDIEIFFAMARRREACV</sequence>
<dbReference type="OrthoDB" id="650965at2759"/>
<keyword evidence="5" id="KW-1185">Reference proteome</keyword>
<proteinExistence type="predicted"/>
<feature type="compositionally biased region" description="Basic and acidic residues" evidence="3">
    <location>
        <begin position="1"/>
        <end position="19"/>
    </location>
</feature>
<evidence type="ECO:0000256" key="3">
    <source>
        <dbReference type="SAM" id="MobiDB-lite"/>
    </source>
</evidence>
<feature type="compositionally biased region" description="Basic residues" evidence="3">
    <location>
        <begin position="82"/>
        <end position="93"/>
    </location>
</feature>
<accession>A0A5N6P8K4</accession>
<organism evidence="4 5">
    <name type="scientific">Mikania micrantha</name>
    <name type="common">bitter vine</name>
    <dbReference type="NCBI Taxonomy" id="192012"/>
    <lineage>
        <taxon>Eukaryota</taxon>
        <taxon>Viridiplantae</taxon>
        <taxon>Streptophyta</taxon>
        <taxon>Embryophyta</taxon>
        <taxon>Tracheophyta</taxon>
        <taxon>Spermatophyta</taxon>
        <taxon>Magnoliopsida</taxon>
        <taxon>eudicotyledons</taxon>
        <taxon>Gunneridae</taxon>
        <taxon>Pentapetalae</taxon>
        <taxon>asterids</taxon>
        <taxon>campanulids</taxon>
        <taxon>Asterales</taxon>
        <taxon>Asteraceae</taxon>
        <taxon>Asteroideae</taxon>
        <taxon>Heliantheae alliance</taxon>
        <taxon>Eupatorieae</taxon>
        <taxon>Mikania</taxon>
    </lineage>
</organism>
<feature type="compositionally biased region" description="Polar residues" evidence="3">
    <location>
        <begin position="20"/>
        <end position="29"/>
    </location>
</feature>
<dbReference type="AlphaFoldDB" id="A0A5N6P8K4"/>
<gene>
    <name evidence="4" type="ORF">E3N88_13500</name>
</gene>
<evidence type="ECO:0000313" key="5">
    <source>
        <dbReference type="Proteomes" id="UP000326396"/>
    </source>
</evidence>
<feature type="region of interest" description="Disordered" evidence="3">
    <location>
        <begin position="61"/>
        <end position="98"/>
    </location>
</feature>
<dbReference type="PANTHER" id="PTHR33142">
    <property type="entry name" value="CYCLIN-DEPENDENT PROTEIN KINASE INHIBITOR SMR13"/>
    <property type="match status" value="1"/>
</dbReference>
<dbReference type="PANTHER" id="PTHR33142:SF15">
    <property type="entry name" value="CYCLIN-DEPENDENT PROTEIN KINASE INHIBITOR SMR4"/>
    <property type="match status" value="1"/>
</dbReference>
<dbReference type="GO" id="GO:0004860">
    <property type="term" value="F:protein kinase inhibitor activity"/>
    <property type="evidence" value="ECO:0007669"/>
    <property type="project" value="UniProtKB-KW"/>
</dbReference>
<dbReference type="GO" id="GO:0032875">
    <property type="term" value="P:regulation of DNA endoreduplication"/>
    <property type="evidence" value="ECO:0007669"/>
    <property type="project" value="InterPro"/>
</dbReference>
<keyword evidence="2" id="KW-0131">Cell cycle</keyword>
<reference evidence="4 5" key="1">
    <citation type="submission" date="2019-05" db="EMBL/GenBank/DDBJ databases">
        <title>Mikania micrantha, genome provides insights into the molecular mechanism of rapid growth.</title>
        <authorList>
            <person name="Liu B."/>
        </authorList>
    </citation>
    <scope>NUCLEOTIDE SEQUENCE [LARGE SCALE GENOMIC DNA]</scope>
    <source>
        <strain evidence="4">NLD-2019</strain>
        <tissue evidence="4">Leaf</tissue>
    </source>
</reference>